<dbReference type="Proteomes" id="UP000595197">
    <property type="component" value="Chromosome"/>
</dbReference>
<evidence type="ECO:0000313" key="2">
    <source>
        <dbReference type="Proteomes" id="UP000595197"/>
    </source>
</evidence>
<reference evidence="1" key="1">
    <citation type="submission" date="2021-02" db="EMBL/GenBank/DDBJ databases">
        <title>Skermanella TT6 skin isolate.</title>
        <authorList>
            <person name="Lee K."/>
            <person name="Ganzorig M."/>
        </authorList>
    </citation>
    <scope>NUCLEOTIDE SEQUENCE</scope>
    <source>
        <strain evidence="1">TT6</strain>
    </source>
</reference>
<protein>
    <submittedName>
        <fullName evidence="1">BrnA antitoxin family protein</fullName>
    </submittedName>
</protein>
<sequence>MIARGEDRTDWSREDTDEEIEAQIASDPDLAVPDNWEELSVPGFPFPLPSRENKRQVTVRYDAEVVDFFKAQGRGWQSRMNAVLRAFVESQRNGGRSR</sequence>
<dbReference type="InterPro" id="IPR025528">
    <property type="entry name" value="BrnA_antitoxin"/>
</dbReference>
<keyword evidence="2" id="KW-1185">Reference proteome</keyword>
<gene>
    <name evidence="1" type="ORF">IGS68_23460</name>
</gene>
<dbReference type="RefSeq" id="WP_201074528.1">
    <property type="nucleotide sequence ID" value="NZ_CP067420.1"/>
</dbReference>
<organism evidence="1 2">
    <name type="scientific">Skermanella cutis</name>
    <dbReference type="NCBI Taxonomy" id="2775420"/>
    <lineage>
        <taxon>Bacteria</taxon>
        <taxon>Pseudomonadati</taxon>
        <taxon>Pseudomonadota</taxon>
        <taxon>Alphaproteobacteria</taxon>
        <taxon>Rhodospirillales</taxon>
        <taxon>Azospirillaceae</taxon>
        <taxon>Skermanella</taxon>
    </lineage>
</organism>
<dbReference type="Pfam" id="PF14384">
    <property type="entry name" value="BrnA_antitoxin"/>
    <property type="match status" value="1"/>
</dbReference>
<accession>A0ABX7B751</accession>
<proteinExistence type="predicted"/>
<dbReference type="EMBL" id="CP067420">
    <property type="protein sequence ID" value="QQP88936.1"/>
    <property type="molecule type" value="Genomic_DNA"/>
</dbReference>
<name>A0ABX7B751_9PROT</name>
<evidence type="ECO:0000313" key="1">
    <source>
        <dbReference type="EMBL" id="QQP88936.1"/>
    </source>
</evidence>